<comment type="caution">
    <text evidence="7">The sequence shown here is derived from an EMBL/GenBank/DDBJ whole genome shotgun (WGS) entry which is preliminary data.</text>
</comment>
<sequence length="211" mass="22811">MTGASYDDQPEQPIIRDKRRMDPETYERRDAADVADDGTQVPSSGAEGVAGTDGEAVEGAPEADEQRAELLDLQDQLARAKADAYNIEQRYNAFVKRSREQEAAARDRGRADVVEAVVPVLDDIALARQHGDLDGPFLAVAEKLEQVLVARFEVERFGAVGDEFDPAHHEALMHATSADATATTVSMVAQPGYRRGSAVIRPARVGVVGPE</sequence>
<evidence type="ECO:0000256" key="3">
    <source>
        <dbReference type="HAMAP-Rule" id="MF_01151"/>
    </source>
</evidence>
<dbReference type="GO" id="GO:0051087">
    <property type="term" value="F:protein-folding chaperone binding"/>
    <property type="evidence" value="ECO:0007669"/>
    <property type="project" value="InterPro"/>
</dbReference>
<keyword evidence="8" id="KW-1185">Reference proteome</keyword>
<dbReference type="Pfam" id="PF01025">
    <property type="entry name" value="GrpE"/>
    <property type="match status" value="1"/>
</dbReference>
<comment type="subcellular location">
    <subcellularLocation>
        <location evidence="3">Cytoplasm</location>
    </subcellularLocation>
</comment>
<reference evidence="7 8" key="1">
    <citation type="submission" date="2018-11" db="EMBL/GenBank/DDBJ databases">
        <title>Complete genome sequencing of the Actinobacteria Serinibacter sp. K3-2.</title>
        <authorList>
            <person name="Rakitin A.L."/>
            <person name="Beletsky A.V."/>
            <person name="Mardanov A.V."/>
            <person name="Ravin N.V."/>
            <person name="Gromova A.S."/>
            <person name="Filippova S.N."/>
            <person name="Gal'Chenko V.F."/>
        </authorList>
    </citation>
    <scope>NUCLEOTIDE SEQUENCE [LARGE SCALE GENOMIC DNA]</scope>
    <source>
        <strain evidence="7 8">K3-2</strain>
    </source>
</reference>
<evidence type="ECO:0000256" key="2">
    <source>
        <dbReference type="ARBA" id="ARBA00023186"/>
    </source>
</evidence>
<keyword evidence="3 4" id="KW-0346">Stress response</keyword>
<proteinExistence type="inferred from homology"/>
<dbReference type="Proteomes" id="UP000297318">
    <property type="component" value="Unassembled WGS sequence"/>
</dbReference>
<dbReference type="InterPro" id="IPR009012">
    <property type="entry name" value="GrpE_head"/>
</dbReference>
<dbReference type="EMBL" id="RHPJ01000001">
    <property type="protein sequence ID" value="TGO06605.1"/>
    <property type="molecule type" value="Genomic_DNA"/>
</dbReference>
<dbReference type="PROSITE" id="PS01071">
    <property type="entry name" value="GRPE"/>
    <property type="match status" value="1"/>
</dbReference>
<dbReference type="GO" id="GO:0005737">
    <property type="term" value="C:cytoplasm"/>
    <property type="evidence" value="ECO:0007669"/>
    <property type="project" value="UniProtKB-SubCell"/>
</dbReference>
<dbReference type="GO" id="GO:0042803">
    <property type="term" value="F:protein homodimerization activity"/>
    <property type="evidence" value="ECO:0007669"/>
    <property type="project" value="InterPro"/>
</dbReference>
<dbReference type="PANTHER" id="PTHR21237:SF23">
    <property type="entry name" value="GRPE PROTEIN HOMOLOG, MITOCHONDRIAL"/>
    <property type="match status" value="1"/>
</dbReference>
<dbReference type="SUPFAM" id="SSF58014">
    <property type="entry name" value="Coiled-coil domain of nucleotide exchange factor GrpE"/>
    <property type="match status" value="1"/>
</dbReference>
<evidence type="ECO:0000256" key="4">
    <source>
        <dbReference type="RuleBase" id="RU000639"/>
    </source>
</evidence>
<evidence type="ECO:0000256" key="1">
    <source>
        <dbReference type="ARBA" id="ARBA00009054"/>
    </source>
</evidence>
<comment type="similarity">
    <text evidence="1 3 5">Belongs to the GrpE family.</text>
</comment>
<dbReference type="InterPro" id="IPR000740">
    <property type="entry name" value="GrpE"/>
</dbReference>
<keyword evidence="3" id="KW-0963">Cytoplasm</keyword>
<evidence type="ECO:0000313" key="8">
    <source>
        <dbReference type="Proteomes" id="UP000297318"/>
    </source>
</evidence>
<comment type="function">
    <text evidence="3 4">Participates actively in the response to hyperosmotic and heat shock by preventing the aggregation of stress-denatured proteins, in association with DnaK and GrpE. It is the nucleotide exchange factor for DnaK and may function as a thermosensor. Unfolded proteins bind initially to DnaJ; upon interaction with the DnaJ-bound protein, DnaK hydrolyzes its bound ATP, resulting in the formation of a stable complex. GrpE releases ADP from DnaK; ATP binding to DnaK triggers the release of the substrate protein, thus completing the reaction cycle. Several rounds of ATP-dependent interactions between DnaJ, DnaK and GrpE are required for fully efficient folding.</text>
</comment>
<dbReference type="GO" id="GO:0000774">
    <property type="term" value="F:adenyl-nucleotide exchange factor activity"/>
    <property type="evidence" value="ECO:0007669"/>
    <property type="project" value="InterPro"/>
</dbReference>
<dbReference type="HAMAP" id="MF_01151">
    <property type="entry name" value="GrpE"/>
    <property type="match status" value="1"/>
</dbReference>
<dbReference type="AlphaFoldDB" id="A0A4Z1E3C5"/>
<protein>
    <recommendedName>
        <fullName evidence="3 4">Protein GrpE</fullName>
    </recommendedName>
    <alternativeName>
        <fullName evidence="3">HSP-70 cofactor</fullName>
    </alternativeName>
</protein>
<dbReference type="PRINTS" id="PR00773">
    <property type="entry name" value="GRPEPROTEIN"/>
</dbReference>
<dbReference type="PANTHER" id="PTHR21237">
    <property type="entry name" value="GRPE PROTEIN"/>
    <property type="match status" value="1"/>
</dbReference>
<feature type="compositionally biased region" description="Basic and acidic residues" evidence="6">
    <location>
        <begin position="14"/>
        <end position="32"/>
    </location>
</feature>
<gene>
    <name evidence="3" type="primary">grpE</name>
    <name evidence="7" type="ORF">SERN_0797</name>
</gene>
<dbReference type="GO" id="GO:0051082">
    <property type="term" value="F:unfolded protein binding"/>
    <property type="evidence" value="ECO:0007669"/>
    <property type="project" value="TreeGrafter"/>
</dbReference>
<dbReference type="InterPro" id="IPR013805">
    <property type="entry name" value="GrpE_CC"/>
</dbReference>
<keyword evidence="2 3" id="KW-0143">Chaperone</keyword>
<dbReference type="RefSeq" id="WP_233251444.1">
    <property type="nucleotide sequence ID" value="NZ_RHPJ01000001.1"/>
</dbReference>
<evidence type="ECO:0000256" key="5">
    <source>
        <dbReference type="RuleBase" id="RU004478"/>
    </source>
</evidence>
<evidence type="ECO:0000256" key="6">
    <source>
        <dbReference type="SAM" id="MobiDB-lite"/>
    </source>
</evidence>
<accession>A0A4Z1E3C5</accession>
<dbReference type="Gene3D" id="2.30.22.10">
    <property type="entry name" value="Head domain of nucleotide exchange factor GrpE"/>
    <property type="match status" value="1"/>
</dbReference>
<dbReference type="GO" id="GO:0006457">
    <property type="term" value="P:protein folding"/>
    <property type="evidence" value="ECO:0007669"/>
    <property type="project" value="InterPro"/>
</dbReference>
<dbReference type="Gene3D" id="3.90.20.20">
    <property type="match status" value="1"/>
</dbReference>
<organism evidence="7 8">
    <name type="scientific">Serinibacter arcticus</name>
    <dbReference type="NCBI Taxonomy" id="1655435"/>
    <lineage>
        <taxon>Bacteria</taxon>
        <taxon>Bacillati</taxon>
        <taxon>Actinomycetota</taxon>
        <taxon>Actinomycetes</taxon>
        <taxon>Micrococcales</taxon>
        <taxon>Beutenbergiaceae</taxon>
        <taxon>Serinibacter</taxon>
    </lineage>
</organism>
<name>A0A4Z1E3C5_9MICO</name>
<dbReference type="SUPFAM" id="SSF51064">
    <property type="entry name" value="Head domain of nucleotide exchange factor GrpE"/>
    <property type="match status" value="1"/>
</dbReference>
<comment type="subunit">
    <text evidence="3">Homodimer.</text>
</comment>
<evidence type="ECO:0000313" key="7">
    <source>
        <dbReference type="EMBL" id="TGO06605.1"/>
    </source>
</evidence>
<feature type="region of interest" description="Disordered" evidence="6">
    <location>
        <begin position="1"/>
        <end position="66"/>
    </location>
</feature>